<feature type="coiled-coil region" evidence="1">
    <location>
        <begin position="26"/>
        <end position="53"/>
    </location>
</feature>
<evidence type="ECO:0000313" key="4">
    <source>
        <dbReference type="Proteomes" id="UP000008068"/>
    </source>
</evidence>
<dbReference type="AlphaFoldDB" id="G0PFA2"/>
<name>G0PFA2_CAEBE</name>
<keyword evidence="2" id="KW-1133">Transmembrane helix</keyword>
<gene>
    <name evidence="3" type="ORF">CAEBREN_09232</name>
</gene>
<evidence type="ECO:0000313" key="3">
    <source>
        <dbReference type="EMBL" id="EGT53673.1"/>
    </source>
</evidence>
<accession>G0PFA2</accession>
<sequence length="100" mass="11515">MALSSTTGHVILAVTEKCEKDMDQLNKNQAQVIQRMMERYEELEKQNGECSKVFEGLKVVQEKKKMYDGTENGTMSSKIIFLIFISIIVFPFDLIKCNPY</sequence>
<dbReference type="HOGENOM" id="CLU_2308528_0_0_1"/>
<proteinExistence type="predicted"/>
<reference evidence="4" key="1">
    <citation type="submission" date="2011-07" db="EMBL/GenBank/DDBJ databases">
        <authorList>
            <consortium name="Caenorhabditis brenneri Sequencing and Analysis Consortium"/>
            <person name="Wilson R.K."/>
        </authorList>
    </citation>
    <scope>NUCLEOTIDE SEQUENCE [LARGE SCALE GENOMIC DNA]</scope>
    <source>
        <strain evidence="4">PB2801</strain>
    </source>
</reference>
<evidence type="ECO:0000256" key="2">
    <source>
        <dbReference type="SAM" id="Phobius"/>
    </source>
</evidence>
<dbReference type="InParanoid" id="G0PFA2"/>
<dbReference type="Proteomes" id="UP000008068">
    <property type="component" value="Unassembled WGS sequence"/>
</dbReference>
<dbReference type="EMBL" id="GL380352">
    <property type="protein sequence ID" value="EGT53673.1"/>
    <property type="molecule type" value="Genomic_DNA"/>
</dbReference>
<protein>
    <submittedName>
        <fullName evidence="3">Uncharacterized protein</fullName>
    </submittedName>
</protein>
<keyword evidence="2" id="KW-0472">Membrane</keyword>
<keyword evidence="1" id="KW-0175">Coiled coil</keyword>
<evidence type="ECO:0000256" key="1">
    <source>
        <dbReference type="SAM" id="Coils"/>
    </source>
</evidence>
<keyword evidence="4" id="KW-1185">Reference proteome</keyword>
<organism evidence="4">
    <name type="scientific">Caenorhabditis brenneri</name>
    <name type="common">Nematode worm</name>
    <dbReference type="NCBI Taxonomy" id="135651"/>
    <lineage>
        <taxon>Eukaryota</taxon>
        <taxon>Metazoa</taxon>
        <taxon>Ecdysozoa</taxon>
        <taxon>Nematoda</taxon>
        <taxon>Chromadorea</taxon>
        <taxon>Rhabditida</taxon>
        <taxon>Rhabditina</taxon>
        <taxon>Rhabditomorpha</taxon>
        <taxon>Rhabditoidea</taxon>
        <taxon>Rhabditidae</taxon>
        <taxon>Peloderinae</taxon>
        <taxon>Caenorhabditis</taxon>
    </lineage>
</organism>
<feature type="transmembrane region" description="Helical" evidence="2">
    <location>
        <begin position="75"/>
        <end position="95"/>
    </location>
</feature>
<keyword evidence="2" id="KW-0812">Transmembrane</keyword>